<dbReference type="AlphaFoldDB" id="A0A367ZQD0"/>
<sequence>MSQVPTSPVCPTSTRQRGRAAARFPPFGFTLTELMVALGIVLVVSAVGLRLLQSFSRSQRTMTAQATLQMEARRAFDKAVEQIREGTDLVRPFMGETLPFVVFKDIINRTTILYLEPNNAASERLQKRVYKLVSYRTDYAGGYDPKNEKILLEAVRRITFTSLSPNSVQVNATILHDRHEFQFLAHIGLMNLGGLE</sequence>
<dbReference type="InterPro" id="IPR045584">
    <property type="entry name" value="Pilin-like"/>
</dbReference>
<evidence type="ECO:0000256" key="1">
    <source>
        <dbReference type="SAM" id="Phobius"/>
    </source>
</evidence>
<accession>A0A367ZQD0</accession>
<keyword evidence="1" id="KW-1133">Transmembrane helix</keyword>
<evidence type="ECO:0008006" key="4">
    <source>
        <dbReference type="Google" id="ProtNLM"/>
    </source>
</evidence>
<dbReference type="SUPFAM" id="SSF54523">
    <property type="entry name" value="Pili subunits"/>
    <property type="match status" value="1"/>
</dbReference>
<organism evidence="2 3">
    <name type="scientific">Candidatus Ozemobacter sibiricus</name>
    <dbReference type="NCBI Taxonomy" id="2268124"/>
    <lineage>
        <taxon>Bacteria</taxon>
        <taxon>Candidatus Ozemobacteria</taxon>
        <taxon>Candidatus Ozemobacterales</taxon>
        <taxon>Candidatus Ozemobacteraceae</taxon>
        <taxon>Candidatus Ozemobacter</taxon>
    </lineage>
</organism>
<keyword evidence="1" id="KW-0812">Transmembrane</keyword>
<dbReference type="NCBIfam" id="TIGR02532">
    <property type="entry name" value="IV_pilin_GFxxxE"/>
    <property type="match status" value="1"/>
</dbReference>
<gene>
    <name evidence="2" type="ORF">OZSIB_3505</name>
</gene>
<dbReference type="InterPro" id="IPR012902">
    <property type="entry name" value="N_methyl_site"/>
</dbReference>
<evidence type="ECO:0000313" key="2">
    <source>
        <dbReference type="EMBL" id="RCK80323.1"/>
    </source>
</evidence>
<keyword evidence="1" id="KW-0472">Membrane</keyword>
<reference evidence="2 3" key="1">
    <citation type="submission" date="2018-05" db="EMBL/GenBank/DDBJ databases">
        <title>A metagenomic window into the 2 km-deep terrestrial subsurface aquifer revealed taxonomically and functionally diverse microbial community comprising novel uncultured bacterial lineages.</title>
        <authorList>
            <person name="Kadnikov V.V."/>
            <person name="Mardanov A.V."/>
            <person name="Beletsky A.V."/>
            <person name="Banks D."/>
            <person name="Pimenov N.V."/>
            <person name="Frank Y.A."/>
            <person name="Karnachuk O.V."/>
            <person name="Ravin N.V."/>
        </authorList>
    </citation>
    <scope>NUCLEOTIDE SEQUENCE [LARGE SCALE GENOMIC DNA]</scope>
    <source>
        <strain evidence="2">BY5</strain>
    </source>
</reference>
<evidence type="ECO:0000313" key="3">
    <source>
        <dbReference type="Proteomes" id="UP000252355"/>
    </source>
</evidence>
<dbReference type="EMBL" id="QOQW01000007">
    <property type="protein sequence ID" value="RCK80323.1"/>
    <property type="molecule type" value="Genomic_DNA"/>
</dbReference>
<protein>
    <recommendedName>
        <fullName evidence="4">Prepilin-type N-terminal cleavage/methylation domain-containing protein</fullName>
    </recommendedName>
</protein>
<proteinExistence type="predicted"/>
<comment type="caution">
    <text evidence="2">The sequence shown here is derived from an EMBL/GenBank/DDBJ whole genome shotgun (WGS) entry which is preliminary data.</text>
</comment>
<name>A0A367ZQD0_9BACT</name>
<dbReference type="Proteomes" id="UP000252355">
    <property type="component" value="Unassembled WGS sequence"/>
</dbReference>
<feature type="transmembrane region" description="Helical" evidence="1">
    <location>
        <begin position="34"/>
        <end position="52"/>
    </location>
</feature>